<dbReference type="GO" id="GO:0055085">
    <property type="term" value="P:transmembrane transport"/>
    <property type="evidence" value="ECO:0007669"/>
    <property type="project" value="InterPro"/>
</dbReference>
<keyword evidence="3" id="KW-0997">Cell inner membrane</keyword>
<feature type="transmembrane region" description="Helical" evidence="16">
    <location>
        <begin position="58"/>
        <end position="75"/>
    </location>
</feature>
<dbReference type="HAMAP" id="MF_00426">
    <property type="entry name" value="NqrB"/>
    <property type="match status" value="1"/>
</dbReference>
<dbReference type="NCBIfam" id="TIGR01937">
    <property type="entry name" value="nqrB"/>
    <property type="match status" value="1"/>
</dbReference>
<dbReference type="InterPro" id="IPR004338">
    <property type="entry name" value="NqrB/RnfD"/>
</dbReference>
<evidence type="ECO:0000256" key="5">
    <source>
        <dbReference type="ARBA" id="ARBA00022630"/>
    </source>
</evidence>
<comment type="function">
    <text evidence="16">NQR complex catalyzes the reduction of ubiquinone-1 to ubiquinol by two successive reactions, coupled with the transport of Na(+) ions from the cytoplasm to the periplasm. NqrA to NqrE are probably involved in the second step, the conversion of ubisemiquinone to ubiquinol.</text>
</comment>
<keyword evidence="9 16" id="KW-1133">Transmembrane helix</keyword>
<gene>
    <name evidence="16" type="primary">nqrB</name>
    <name evidence="18" type="ORF">FRX97_07635</name>
</gene>
<sequence>MKALRKFIEAQQPKFDKGGKLEKYWVFFDALATFAFTPGHTAPRKGAHIRDAIDLKRTMMMVILALVPCLIFGIWNAGHQHFLAVGEAATFMDKFLFGAIRILPLVVVSYGVGLAVEFIFCVIKGHAIQEGFLVSGMLIPLCLPIDVPLWMVAIATAFAVLIGKEVFGGTGMNILNVALTARAFLFFAYPTKMSGNAVWINTAGKSTVDGFTGATALGDAAAKMPMESFTEKYSLMEAFMGYIPGSIGETSTLMCLIGAGLLLFTGIASWRIMISAFVGGFVMASIFNWVAPADNTLMQLSPLYHLSLGGFAFGMVFMATDPVTAAQTNTGKIIYGFLIGFLSIMIRVFNPAYPEGVFLAILFMNVMAPLIDHYVIQANVKRRLARVKTANA</sequence>
<feature type="transmembrane region" description="Helical" evidence="16">
    <location>
        <begin position="132"/>
        <end position="162"/>
    </location>
</feature>
<keyword evidence="6 16" id="KW-0288">FMN</keyword>
<reference evidence="18 19" key="1">
    <citation type="submission" date="2019-08" db="EMBL/GenBank/DDBJ databases">
        <title>Genome of Luteibaculum oceani JCM 18817.</title>
        <authorList>
            <person name="Bowman J.P."/>
        </authorList>
    </citation>
    <scope>NUCLEOTIDE SEQUENCE [LARGE SCALE GENOMIC DNA]</scope>
    <source>
        <strain evidence="18 19">JCM 18817</strain>
    </source>
</reference>
<evidence type="ECO:0000256" key="10">
    <source>
        <dbReference type="ARBA" id="ARBA00023027"/>
    </source>
</evidence>
<keyword evidence="8 16" id="KW-1278">Translocase</keyword>
<protein>
    <recommendedName>
        <fullName evidence="16">Na(+)-translocating NADH-quinone reductase subunit B</fullName>
        <shortName evidence="16">Na(+)-NQR subunit B</shortName>
        <shortName evidence="16">Na(+)-translocating NQR subunit B</shortName>
        <ecNumber evidence="16">7.2.1.1</ecNumber>
    </recommendedName>
    <alternativeName>
        <fullName evidence="16">NQR complex subunit B</fullName>
    </alternativeName>
    <alternativeName>
        <fullName evidence="16">NQR-1 subunit B</fullName>
    </alternativeName>
</protein>
<feature type="transmembrane region" description="Helical" evidence="16">
    <location>
        <begin position="333"/>
        <end position="350"/>
    </location>
</feature>
<feature type="transmembrane region" description="Helical" evidence="16">
    <location>
        <begin position="242"/>
        <end position="265"/>
    </location>
</feature>
<accession>A0A5C6V125</accession>
<evidence type="ECO:0000256" key="4">
    <source>
        <dbReference type="ARBA" id="ARBA00022553"/>
    </source>
</evidence>
<name>A0A5C6V125_9FLAO</name>
<keyword evidence="2 16" id="KW-1003">Cell membrane</keyword>
<proteinExistence type="inferred from homology"/>
<dbReference type="GO" id="GO:0010181">
    <property type="term" value="F:FMN binding"/>
    <property type="evidence" value="ECO:0007669"/>
    <property type="project" value="InterPro"/>
</dbReference>
<evidence type="ECO:0000256" key="16">
    <source>
        <dbReference type="HAMAP-Rule" id="MF_00426"/>
    </source>
</evidence>
<keyword evidence="12 16" id="KW-0406">Ion transport</keyword>
<dbReference type="RefSeq" id="WP_147014607.1">
    <property type="nucleotide sequence ID" value="NZ_VORB01000006.1"/>
</dbReference>
<comment type="subunit">
    <text evidence="16">Composed of six subunits; NqrA, NqrB, NqrC, NqrD, NqrE and NqrF.</text>
</comment>
<evidence type="ECO:0000256" key="9">
    <source>
        <dbReference type="ARBA" id="ARBA00022989"/>
    </source>
</evidence>
<evidence type="ECO:0000256" key="2">
    <source>
        <dbReference type="ARBA" id="ARBA00022475"/>
    </source>
</evidence>
<dbReference type="PANTHER" id="PTHR30578">
    <property type="entry name" value="ELECTRON TRANSPORT COMPLEX PROTEIN RNFD"/>
    <property type="match status" value="1"/>
</dbReference>
<dbReference type="Pfam" id="PF03116">
    <property type="entry name" value="NQR2_RnfD_RnfE"/>
    <property type="match status" value="1"/>
</dbReference>
<keyword evidence="13 16" id="KW-0830">Ubiquinone</keyword>
<dbReference type="Proteomes" id="UP000321168">
    <property type="component" value="Unassembled WGS sequence"/>
</dbReference>
<dbReference type="AlphaFoldDB" id="A0A5C6V125"/>
<comment type="cofactor">
    <cofactor evidence="16 17">
        <name>FMN</name>
        <dbReference type="ChEBI" id="CHEBI:58210"/>
    </cofactor>
</comment>
<evidence type="ECO:0000256" key="8">
    <source>
        <dbReference type="ARBA" id="ARBA00022967"/>
    </source>
</evidence>
<dbReference type="EC" id="7.2.1.1" evidence="16"/>
<evidence type="ECO:0000313" key="18">
    <source>
        <dbReference type="EMBL" id="TXC78580.1"/>
    </source>
</evidence>
<evidence type="ECO:0000256" key="3">
    <source>
        <dbReference type="ARBA" id="ARBA00022519"/>
    </source>
</evidence>
<feature type="modified residue" description="FMN phosphoryl threonine" evidence="16 17">
    <location>
        <position position="215"/>
    </location>
</feature>
<keyword evidence="10 16" id="KW-0520">NAD</keyword>
<dbReference type="EMBL" id="VORB01000006">
    <property type="protein sequence ID" value="TXC78580.1"/>
    <property type="molecule type" value="Genomic_DNA"/>
</dbReference>
<evidence type="ECO:0000256" key="14">
    <source>
        <dbReference type="ARBA" id="ARBA00023136"/>
    </source>
</evidence>
<dbReference type="PIRSF" id="PIRSF016055">
    <property type="entry name" value="NADH-UbQ_OxRdtase_B_su"/>
    <property type="match status" value="1"/>
</dbReference>
<evidence type="ECO:0000256" key="11">
    <source>
        <dbReference type="ARBA" id="ARBA00023053"/>
    </source>
</evidence>
<organism evidence="18 19">
    <name type="scientific">Luteibaculum oceani</name>
    <dbReference type="NCBI Taxonomy" id="1294296"/>
    <lineage>
        <taxon>Bacteria</taxon>
        <taxon>Pseudomonadati</taxon>
        <taxon>Bacteroidota</taxon>
        <taxon>Flavobacteriia</taxon>
        <taxon>Flavobacteriales</taxon>
        <taxon>Luteibaculaceae</taxon>
        <taxon>Luteibaculum</taxon>
    </lineage>
</organism>
<feature type="transmembrane region" description="Helical" evidence="16">
    <location>
        <begin position="303"/>
        <end position="321"/>
    </location>
</feature>
<evidence type="ECO:0000256" key="17">
    <source>
        <dbReference type="PIRSR" id="PIRSR016055-50"/>
    </source>
</evidence>
<keyword evidence="19" id="KW-1185">Reference proteome</keyword>
<keyword evidence="1 16" id="KW-0813">Transport</keyword>
<keyword evidence="11 16" id="KW-0915">Sodium</keyword>
<dbReference type="GO" id="GO:0016655">
    <property type="term" value="F:oxidoreductase activity, acting on NAD(P)H, quinone or similar compound as acceptor"/>
    <property type="evidence" value="ECO:0007669"/>
    <property type="project" value="UniProtKB-UniRule"/>
</dbReference>
<comment type="similarity">
    <text evidence="16">Belongs to the NqrB/RnfD family.</text>
</comment>
<dbReference type="GO" id="GO:0005886">
    <property type="term" value="C:plasma membrane"/>
    <property type="evidence" value="ECO:0007669"/>
    <property type="project" value="UniProtKB-SubCell"/>
</dbReference>
<evidence type="ECO:0000256" key="6">
    <source>
        <dbReference type="ARBA" id="ARBA00022643"/>
    </source>
</evidence>
<keyword evidence="14 16" id="KW-0472">Membrane</keyword>
<feature type="transmembrane region" description="Helical" evidence="16">
    <location>
        <begin position="356"/>
        <end position="376"/>
    </location>
</feature>
<keyword evidence="7 16" id="KW-0812">Transmembrane</keyword>
<dbReference type="GO" id="GO:0006814">
    <property type="term" value="P:sodium ion transport"/>
    <property type="evidence" value="ECO:0007669"/>
    <property type="project" value="UniProtKB-UniRule"/>
</dbReference>
<evidence type="ECO:0000256" key="12">
    <source>
        <dbReference type="ARBA" id="ARBA00023065"/>
    </source>
</evidence>
<keyword evidence="4 16" id="KW-0597">Phosphoprotein</keyword>
<comment type="caution">
    <text evidence="18">The sequence shown here is derived from an EMBL/GenBank/DDBJ whole genome shotgun (WGS) entry which is preliminary data.</text>
</comment>
<dbReference type="NCBIfam" id="NF003756">
    <property type="entry name" value="PRK05349.1"/>
    <property type="match status" value="1"/>
</dbReference>
<dbReference type="GO" id="GO:0022904">
    <property type="term" value="P:respiratory electron transport chain"/>
    <property type="evidence" value="ECO:0007669"/>
    <property type="project" value="InterPro"/>
</dbReference>
<dbReference type="OrthoDB" id="9776359at2"/>
<evidence type="ECO:0000313" key="19">
    <source>
        <dbReference type="Proteomes" id="UP000321168"/>
    </source>
</evidence>
<feature type="transmembrane region" description="Helical" evidence="16">
    <location>
        <begin position="272"/>
        <end position="291"/>
    </location>
</feature>
<evidence type="ECO:0000256" key="15">
    <source>
        <dbReference type="ARBA" id="ARBA00023201"/>
    </source>
</evidence>
<evidence type="ECO:0000256" key="1">
    <source>
        <dbReference type="ARBA" id="ARBA00022448"/>
    </source>
</evidence>
<evidence type="ECO:0000256" key="7">
    <source>
        <dbReference type="ARBA" id="ARBA00022692"/>
    </source>
</evidence>
<feature type="transmembrane region" description="Helical" evidence="16">
    <location>
        <begin position="95"/>
        <end position="120"/>
    </location>
</feature>
<comment type="catalytic activity">
    <reaction evidence="16">
        <text>a ubiquinone + n Na(+)(in) + NADH + H(+) = a ubiquinol + n Na(+)(out) + NAD(+)</text>
        <dbReference type="Rhea" id="RHEA:47748"/>
        <dbReference type="Rhea" id="RHEA-COMP:9565"/>
        <dbReference type="Rhea" id="RHEA-COMP:9566"/>
        <dbReference type="ChEBI" id="CHEBI:15378"/>
        <dbReference type="ChEBI" id="CHEBI:16389"/>
        <dbReference type="ChEBI" id="CHEBI:17976"/>
        <dbReference type="ChEBI" id="CHEBI:29101"/>
        <dbReference type="ChEBI" id="CHEBI:57540"/>
        <dbReference type="ChEBI" id="CHEBI:57945"/>
        <dbReference type="EC" id="7.2.1.1"/>
    </reaction>
</comment>
<evidence type="ECO:0000256" key="13">
    <source>
        <dbReference type="ARBA" id="ARBA00023075"/>
    </source>
</evidence>
<comment type="subcellular location">
    <subcellularLocation>
        <location evidence="16">Cell membrane</location>
        <topology evidence="16">Multi-pass membrane protein</topology>
    </subcellularLocation>
</comment>
<keyword evidence="5 16" id="KW-0285">Flavoprotein</keyword>
<dbReference type="PANTHER" id="PTHR30578:SF1">
    <property type="entry name" value="NA(+)-TRANSLOCATING NADH-QUINONE REDUCTASE SUBUNIT B"/>
    <property type="match status" value="1"/>
</dbReference>
<dbReference type="InterPro" id="IPR010966">
    <property type="entry name" value="NqrB"/>
</dbReference>
<keyword evidence="15 16" id="KW-0739">Sodium transport</keyword>